<evidence type="ECO:0000256" key="2">
    <source>
        <dbReference type="ARBA" id="ARBA00007998"/>
    </source>
</evidence>
<accession>A0ABS2QU46</accession>
<feature type="transmembrane region" description="Helical" evidence="8">
    <location>
        <begin position="49"/>
        <end position="70"/>
    </location>
</feature>
<evidence type="ECO:0000256" key="4">
    <source>
        <dbReference type="ARBA" id="ARBA00022544"/>
    </source>
</evidence>
<dbReference type="PANTHER" id="PTHR34975:SF2">
    <property type="entry name" value="SPORE GERMINATION PROTEIN A2"/>
    <property type="match status" value="1"/>
</dbReference>
<comment type="similarity">
    <text evidence="2">Belongs to the amino acid-polyamine-organocation (APC) superfamily. Spore germination protein (SGP) (TC 2.A.3.9) family.</text>
</comment>
<evidence type="ECO:0000256" key="5">
    <source>
        <dbReference type="ARBA" id="ARBA00022692"/>
    </source>
</evidence>
<evidence type="ECO:0000256" key="3">
    <source>
        <dbReference type="ARBA" id="ARBA00022448"/>
    </source>
</evidence>
<keyword evidence="6 8" id="KW-1133">Transmembrane helix</keyword>
<feature type="transmembrane region" description="Helical" evidence="8">
    <location>
        <begin position="12"/>
        <end position="37"/>
    </location>
</feature>
<evidence type="ECO:0000256" key="1">
    <source>
        <dbReference type="ARBA" id="ARBA00004141"/>
    </source>
</evidence>
<protein>
    <submittedName>
        <fullName evidence="9">Uncharacterized protein</fullName>
    </submittedName>
</protein>
<keyword evidence="7 8" id="KW-0472">Membrane</keyword>
<evidence type="ECO:0000256" key="7">
    <source>
        <dbReference type="ARBA" id="ARBA00023136"/>
    </source>
</evidence>
<dbReference type="PANTHER" id="PTHR34975">
    <property type="entry name" value="SPORE GERMINATION PROTEIN A2"/>
    <property type="match status" value="1"/>
</dbReference>
<evidence type="ECO:0000256" key="8">
    <source>
        <dbReference type="SAM" id="Phobius"/>
    </source>
</evidence>
<keyword evidence="10" id="KW-1185">Reference proteome</keyword>
<feature type="transmembrane region" description="Helical" evidence="8">
    <location>
        <begin position="148"/>
        <end position="166"/>
    </location>
</feature>
<evidence type="ECO:0000313" key="9">
    <source>
        <dbReference type="EMBL" id="MBM7702034.1"/>
    </source>
</evidence>
<feature type="transmembrane region" description="Helical" evidence="8">
    <location>
        <begin position="91"/>
        <end position="112"/>
    </location>
</feature>
<dbReference type="Pfam" id="PF03845">
    <property type="entry name" value="Spore_permease"/>
    <property type="match status" value="1"/>
</dbReference>
<evidence type="ECO:0000256" key="6">
    <source>
        <dbReference type="ARBA" id="ARBA00022989"/>
    </source>
</evidence>
<dbReference type="InterPro" id="IPR004761">
    <property type="entry name" value="Spore_GerAB"/>
</dbReference>
<keyword evidence="4" id="KW-0309">Germination</keyword>
<sequence length="169" mass="19539">MKDNRHNRIDPQFLITAYMVFYIVVSGQIGVGILGFVRYIAKVVEQDNWIVVILSGATIHVIIYMMYYILNTHNNDIVHIQQKLFGKWLGNIVSILLSFYFLLGGMTVLRTYIEVVQTWMFPNLQVWSLSLLYILLSYYVISFGFRSVVGMCVLSFLFSFGLSLLITSR</sequence>
<gene>
    <name evidence="9" type="ORF">JOC83_000860</name>
</gene>
<dbReference type="RefSeq" id="WP_205184241.1">
    <property type="nucleotide sequence ID" value="NZ_JAFBFC010000001.1"/>
</dbReference>
<comment type="subcellular location">
    <subcellularLocation>
        <location evidence="1">Membrane</location>
        <topology evidence="1">Multi-pass membrane protein</topology>
    </subcellularLocation>
</comment>
<feature type="transmembrane region" description="Helical" evidence="8">
    <location>
        <begin position="124"/>
        <end position="141"/>
    </location>
</feature>
<evidence type="ECO:0000313" key="10">
    <source>
        <dbReference type="Proteomes" id="UP000809829"/>
    </source>
</evidence>
<name>A0ABS2QU46_9BACI</name>
<comment type="caution">
    <text evidence="9">The sequence shown here is derived from an EMBL/GenBank/DDBJ whole genome shotgun (WGS) entry which is preliminary data.</text>
</comment>
<proteinExistence type="inferred from homology"/>
<keyword evidence="5 8" id="KW-0812">Transmembrane</keyword>
<dbReference type="Proteomes" id="UP000809829">
    <property type="component" value="Unassembled WGS sequence"/>
</dbReference>
<reference evidence="9 10" key="1">
    <citation type="submission" date="2021-01" db="EMBL/GenBank/DDBJ databases">
        <title>Genomic Encyclopedia of Type Strains, Phase IV (KMG-IV): sequencing the most valuable type-strain genomes for metagenomic binning, comparative biology and taxonomic classification.</title>
        <authorList>
            <person name="Goeker M."/>
        </authorList>
    </citation>
    <scope>NUCLEOTIDE SEQUENCE [LARGE SCALE GENOMIC DNA]</scope>
    <source>
        <strain evidence="9 10">DSM 104297</strain>
    </source>
</reference>
<organism evidence="9 10">
    <name type="scientific">Priestia iocasae</name>
    <dbReference type="NCBI Taxonomy" id="2291674"/>
    <lineage>
        <taxon>Bacteria</taxon>
        <taxon>Bacillati</taxon>
        <taxon>Bacillota</taxon>
        <taxon>Bacilli</taxon>
        <taxon>Bacillales</taxon>
        <taxon>Bacillaceae</taxon>
        <taxon>Priestia</taxon>
    </lineage>
</organism>
<dbReference type="EMBL" id="JAFBFC010000001">
    <property type="protein sequence ID" value="MBM7702034.1"/>
    <property type="molecule type" value="Genomic_DNA"/>
</dbReference>
<keyword evidence="3" id="KW-0813">Transport</keyword>